<evidence type="ECO:0000313" key="1">
    <source>
        <dbReference type="EMBL" id="GMF43254.1"/>
    </source>
</evidence>
<dbReference type="EMBL" id="BSXW01002646">
    <property type="protein sequence ID" value="GMF43254.1"/>
    <property type="molecule type" value="Genomic_DNA"/>
</dbReference>
<organism evidence="1 2">
    <name type="scientific">Phytophthora lilii</name>
    <dbReference type="NCBI Taxonomy" id="2077276"/>
    <lineage>
        <taxon>Eukaryota</taxon>
        <taxon>Sar</taxon>
        <taxon>Stramenopiles</taxon>
        <taxon>Oomycota</taxon>
        <taxon>Peronosporomycetes</taxon>
        <taxon>Peronosporales</taxon>
        <taxon>Peronosporaceae</taxon>
        <taxon>Phytophthora</taxon>
    </lineage>
</organism>
<proteinExistence type="predicted"/>
<evidence type="ECO:0000313" key="2">
    <source>
        <dbReference type="Proteomes" id="UP001165083"/>
    </source>
</evidence>
<gene>
    <name evidence="1" type="ORF">Plil01_001684200</name>
</gene>
<dbReference type="Proteomes" id="UP001165083">
    <property type="component" value="Unassembled WGS sequence"/>
</dbReference>
<sequence length="108" mass="11588">MNHLTTWGKAVQFSQIDVYRAQAKSVPSSILREFAVPDIRLLQTSTMVSTIAAFAVVASLATISVDAHGTLIKHALKFTGTGYGGNFAADVPMNSLTPQQGDIFHPQN</sequence>
<protein>
    <submittedName>
        <fullName evidence="1">Unnamed protein product</fullName>
    </submittedName>
</protein>
<dbReference type="OrthoDB" id="159016at2759"/>
<dbReference type="AlphaFoldDB" id="A0A9W7CY92"/>
<name>A0A9W7CY92_9STRA</name>
<comment type="caution">
    <text evidence="1">The sequence shown here is derived from an EMBL/GenBank/DDBJ whole genome shotgun (WGS) entry which is preliminary data.</text>
</comment>
<accession>A0A9W7CY92</accession>
<keyword evidence="2" id="KW-1185">Reference proteome</keyword>
<reference evidence="1" key="1">
    <citation type="submission" date="2023-04" db="EMBL/GenBank/DDBJ databases">
        <title>Phytophthora lilii NBRC 32176.</title>
        <authorList>
            <person name="Ichikawa N."/>
            <person name="Sato H."/>
            <person name="Tonouchi N."/>
        </authorList>
    </citation>
    <scope>NUCLEOTIDE SEQUENCE</scope>
    <source>
        <strain evidence="1">NBRC 32176</strain>
    </source>
</reference>